<dbReference type="GO" id="GO:0004038">
    <property type="term" value="F:allantoinase activity"/>
    <property type="evidence" value="ECO:0007669"/>
    <property type="project" value="TreeGrafter"/>
</dbReference>
<keyword evidence="4" id="KW-0378">Hydrolase</keyword>
<dbReference type="NCBIfam" id="TIGR00857">
    <property type="entry name" value="pyrC_multi"/>
    <property type="match status" value="1"/>
</dbReference>
<dbReference type="GeneID" id="98402380"/>
<keyword evidence="1" id="KW-0665">Pyrimidine biosynthesis</keyword>
<dbReference type="Pfam" id="PF01979">
    <property type="entry name" value="Amidohydro_1"/>
    <property type="match status" value="1"/>
</dbReference>
<dbReference type="SUPFAM" id="SSF51338">
    <property type="entry name" value="Composite domain of metallo-dependent hydrolases"/>
    <property type="match status" value="1"/>
</dbReference>
<organism evidence="4 5">
    <name type="scientific">Cupriavidus basilensis</name>
    <dbReference type="NCBI Taxonomy" id="68895"/>
    <lineage>
        <taxon>Bacteria</taxon>
        <taxon>Pseudomonadati</taxon>
        <taxon>Pseudomonadota</taxon>
        <taxon>Betaproteobacteria</taxon>
        <taxon>Burkholderiales</taxon>
        <taxon>Burkholderiaceae</taxon>
        <taxon>Cupriavidus</taxon>
    </lineage>
</organism>
<dbReference type="InterPro" id="IPR032466">
    <property type="entry name" value="Metal_Hydrolase"/>
</dbReference>
<dbReference type="EMBL" id="CP062803">
    <property type="protein sequence ID" value="QOT75637.1"/>
    <property type="molecule type" value="Genomic_DNA"/>
</dbReference>
<evidence type="ECO:0000313" key="4">
    <source>
        <dbReference type="EMBL" id="QOT75637.1"/>
    </source>
</evidence>
<evidence type="ECO:0000259" key="2">
    <source>
        <dbReference type="Pfam" id="PF01979"/>
    </source>
</evidence>
<reference evidence="4 5" key="1">
    <citation type="submission" date="2020-10" db="EMBL/GenBank/DDBJ databases">
        <title>Complete genome sequence of Cupriavidus basilensis CCUG 49340T.</title>
        <authorList>
            <person name="Salva-Serra F."/>
            <person name="Donoso R.A."/>
            <person name="Cho K.H."/>
            <person name="Yoo J.A."/>
            <person name="Lee K."/>
            <person name="Yoon S.-H."/>
            <person name="Perez-Pantoja D."/>
            <person name="Moore E.R.B."/>
        </authorList>
    </citation>
    <scope>NUCLEOTIDE SEQUENCE [LARGE SCALE GENOMIC DNA]</scope>
    <source>
        <strain evidence="5">CCUG 49340</strain>
    </source>
</reference>
<dbReference type="InterPro" id="IPR011059">
    <property type="entry name" value="Metal-dep_hydrolase_composite"/>
</dbReference>
<dbReference type="Proteomes" id="UP000397656">
    <property type="component" value="Chromosome 1"/>
</dbReference>
<evidence type="ECO:0000313" key="5">
    <source>
        <dbReference type="Proteomes" id="UP000397656"/>
    </source>
</evidence>
<dbReference type="CDD" id="cd01317">
    <property type="entry name" value="DHOase_IIa"/>
    <property type="match status" value="1"/>
</dbReference>
<dbReference type="Gene3D" id="3.20.20.140">
    <property type="entry name" value="Metal-dependent hydrolases"/>
    <property type="match status" value="1"/>
</dbReference>
<dbReference type="Gene3D" id="2.30.40.10">
    <property type="entry name" value="Urease, subunit C, domain 1"/>
    <property type="match status" value="1"/>
</dbReference>
<dbReference type="SUPFAM" id="SSF51556">
    <property type="entry name" value="Metallo-dependent hydrolases"/>
    <property type="match status" value="1"/>
</dbReference>
<dbReference type="RefSeq" id="WP_150984051.1">
    <property type="nucleotide sequence ID" value="NZ_CP062803.1"/>
</dbReference>
<dbReference type="EC" id="3.5.2.3" evidence="4"/>
<protein>
    <submittedName>
        <fullName evidence="4">Dihydroorotase</fullName>
        <ecNumber evidence="4">3.5.2.3</ecNumber>
    </submittedName>
</protein>
<dbReference type="GO" id="GO:0006221">
    <property type="term" value="P:pyrimidine nucleotide biosynthetic process"/>
    <property type="evidence" value="ECO:0007669"/>
    <property type="project" value="UniProtKB-KW"/>
</dbReference>
<dbReference type="PANTHER" id="PTHR43668">
    <property type="entry name" value="ALLANTOINASE"/>
    <property type="match status" value="1"/>
</dbReference>
<accession>A0A643G536</accession>
<dbReference type="GO" id="GO:0006145">
    <property type="term" value="P:purine nucleobase catabolic process"/>
    <property type="evidence" value="ECO:0007669"/>
    <property type="project" value="TreeGrafter"/>
</dbReference>
<evidence type="ECO:0000256" key="1">
    <source>
        <dbReference type="ARBA" id="ARBA00022975"/>
    </source>
</evidence>
<dbReference type="GO" id="GO:0046872">
    <property type="term" value="F:metal ion binding"/>
    <property type="evidence" value="ECO:0007669"/>
    <property type="project" value="InterPro"/>
</dbReference>
<name>A0A643G536_9BURK</name>
<dbReference type="AlphaFoldDB" id="A0A643G536"/>
<dbReference type="InterPro" id="IPR024403">
    <property type="entry name" value="DHOase_cat"/>
</dbReference>
<dbReference type="PANTHER" id="PTHR43668:SF2">
    <property type="entry name" value="ALLANTOINASE"/>
    <property type="match status" value="1"/>
</dbReference>
<dbReference type="Pfam" id="PF12890">
    <property type="entry name" value="DHOase"/>
    <property type="match status" value="1"/>
</dbReference>
<evidence type="ECO:0000259" key="3">
    <source>
        <dbReference type="Pfam" id="PF12890"/>
    </source>
</evidence>
<feature type="domain" description="Amidohydrolase-related" evidence="2">
    <location>
        <begin position="260"/>
        <end position="420"/>
    </location>
</feature>
<proteinExistence type="predicted"/>
<dbReference type="GO" id="GO:0005737">
    <property type="term" value="C:cytoplasm"/>
    <property type="evidence" value="ECO:0007669"/>
    <property type="project" value="TreeGrafter"/>
</dbReference>
<dbReference type="GO" id="GO:0004151">
    <property type="term" value="F:dihydroorotase activity"/>
    <property type="evidence" value="ECO:0007669"/>
    <property type="project" value="UniProtKB-EC"/>
</dbReference>
<dbReference type="NCBIfam" id="NF005791">
    <property type="entry name" value="PRK07627.1"/>
    <property type="match status" value="1"/>
</dbReference>
<feature type="domain" description="Dihydroorotase catalytic" evidence="3">
    <location>
        <begin position="52"/>
        <end position="235"/>
    </location>
</feature>
<dbReference type="InterPro" id="IPR004722">
    <property type="entry name" value="DHOase"/>
</dbReference>
<dbReference type="InterPro" id="IPR006680">
    <property type="entry name" value="Amidohydro-rel"/>
</dbReference>
<sequence length="424" mass="45341">MKIHIKGGRLIDPAANVDAQQDLYIAAGKIVGVGSAPADFHANKTIDAGGLIVCPGLVDLSARLREPGYEYKATLESEVAAATAGGVTSLVCPPDTDPVLDEPGLVEMLKYRARTLNQTHVYPLGALTLGLKGETLTEMSQLTEAGCIGFSQAEAPIRNTQVLLRALQYAQTFGFTVWLRPEDPYLGGGVAASGAVASRLGLSGMSVIAETVRLHTIFELMRASGARVHLCRLSSAAGIELVRQAKREGLKVTCDVNIHHVSLTDMDIGYFNSQMRFSPPLRSARDRDAIVAGLADGTIDALCSDHTPVDDDEKLLPFAEASPGATGLELLLPLTLRWAEEHKVPLGKALARITAEPARVLGLAAGTLTAGSAADICIFHPEQEWKVERRALKSQGKNSPWLGYEMRGRVRTTVVGGHVVYELH</sequence>
<gene>
    <name evidence="4" type="ORF">F7R26_015820</name>
</gene>
<dbReference type="InterPro" id="IPR050138">
    <property type="entry name" value="DHOase/Allantoinase_Hydrolase"/>
</dbReference>